<gene>
    <name evidence="1" type="ORF">DHW61_00355</name>
</gene>
<reference evidence="1 2" key="1">
    <citation type="journal article" date="2018" name="Nat. Biotechnol.">
        <title>A standardized bacterial taxonomy based on genome phylogeny substantially revises the tree of life.</title>
        <authorList>
            <person name="Parks D.H."/>
            <person name="Chuvochina M."/>
            <person name="Waite D.W."/>
            <person name="Rinke C."/>
            <person name="Skarshewski A."/>
            <person name="Chaumeil P.A."/>
            <person name="Hugenholtz P."/>
        </authorList>
    </citation>
    <scope>NUCLEOTIDE SEQUENCE [LARGE SCALE GENOMIC DNA]</scope>
    <source>
        <strain evidence="1">UBA11728</strain>
    </source>
</reference>
<dbReference type="InterPro" id="IPR001646">
    <property type="entry name" value="5peptide_repeat"/>
</dbReference>
<accession>A0A3D2X170</accession>
<dbReference type="PANTHER" id="PTHR14136:SF25">
    <property type="entry name" value="BTB_POZ DOMAIN-CONTAINING PROTEIN"/>
    <property type="match status" value="1"/>
</dbReference>
<name>A0A3D2X170_9FIRM</name>
<dbReference type="AlphaFoldDB" id="A0A3D2X170"/>
<comment type="caution">
    <text evidence="1">The sequence shown here is derived from an EMBL/GenBank/DDBJ whole genome shotgun (WGS) entry which is preliminary data.</text>
</comment>
<organism evidence="1 2">
    <name type="scientific">Lachnoclostridium phytofermentans</name>
    <dbReference type="NCBI Taxonomy" id="66219"/>
    <lineage>
        <taxon>Bacteria</taxon>
        <taxon>Bacillati</taxon>
        <taxon>Bacillota</taxon>
        <taxon>Clostridia</taxon>
        <taxon>Lachnospirales</taxon>
        <taxon>Lachnospiraceae</taxon>
    </lineage>
</organism>
<sequence>MNEKINHYVNNLFEPYDRTKSVTELKSDMLADLNERFEELTSQGKDEEAALAETLNSIGDIEETLGEMASLTHTLERQLLVNFSAQNLKGSDFAGVTLHGGKFGASTMEGADFSGADLTGSSFKSSDLRGTNFNGANLTDCNFTTLDLSGVSFRESIMVRTNFNKVLLTGVKFIRIKLKDVNFSMVDLRDVSFDGCVIDGGEFKYTDLRGQHFDGMTLRNVKLGKAALECVSFHKATLHNVSFTPPFALTNKYYSAIKTIQFDGSSMDKLTYNALKGSGANLLNVTII</sequence>
<dbReference type="PANTHER" id="PTHR14136">
    <property type="entry name" value="BTB_POZ DOMAIN-CONTAINING PROTEIN KCTD9"/>
    <property type="match status" value="1"/>
</dbReference>
<dbReference type="Gene3D" id="2.160.20.80">
    <property type="entry name" value="E3 ubiquitin-protein ligase SopA"/>
    <property type="match status" value="2"/>
</dbReference>
<evidence type="ECO:0000313" key="2">
    <source>
        <dbReference type="Proteomes" id="UP000262969"/>
    </source>
</evidence>
<dbReference type="SUPFAM" id="SSF141571">
    <property type="entry name" value="Pentapeptide repeat-like"/>
    <property type="match status" value="1"/>
</dbReference>
<proteinExistence type="predicted"/>
<dbReference type="EMBL" id="DPVV01000018">
    <property type="protein sequence ID" value="HCL00872.1"/>
    <property type="molecule type" value="Genomic_DNA"/>
</dbReference>
<evidence type="ECO:0000313" key="1">
    <source>
        <dbReference type="EMBL" id="HCL00872.1"/>
    </source>
</evidence>
<dbReference type="Pfam" id="PF13599">
    <property type="entry name" value="Pentapeptide_4"/>
    <property type="match status" value="1"/>
</dbReference>
<protein>
    <submittedName>
        <fullName evidence="1">Pentapeptide repeat-containing protein</fullName>
    </submittedName>
</protein>
<dbReference type="Pfam" id="PF00805">
    <property type="entry name" value="Pentapeptide"/>
    <property type="match status" value="1"/>
</dbReference>
<dbReference type="InterPro" id="IPR051082">
    <property type="entry name" value="Pentapeptide-BTB/POZ_domain"/>
</dbReference>
<dbReference type="Proteomes" id="UP000262969">
    <property type="component" value="Unassembled WGS sequence"/>
</dbReference>